<dbReference type="SMART" id="SM00895">
    <property type="entry name" value="FCD"/>
    <property type="match status" value="1"/>
</dbReference>
<dbReference type="Gene3D" id="1.10.10.10">
    <property type="entry name" value="Winged helix-like DNA-binding domain superfamily/Winged helix DNA-binding domain"/>
    <property type="match status" value="1"/>
</dbReference>
<dbReference type="PANTHER" id="PTHR43537">
    <property type="entry name" value="TRANSCRIPTIONAL REGULATOR, GNTR FAMILY"/>
    <property type="match status" value="1"/>
</dbReference>
<evidence type="ECO:0000313" key="6">
    <source>
        <dbReference type="EMBL" id="SDS13231.1"/>
    </source>
</evidence>
<gene>
    <name evidence="6" type="ORF">SAMN05444158_1107</name>
</gene>
<dbReference type="SUPFAM" id="SSF48008">
    <property type="entry name" value="GntR ligand-binding domain-like"/>
    <property type="match status" value="1"/>
</dbReference>
<dbReference type="AlphaFoldDB" id="A0A1H1PPI7"/>
<dbReference type="Proteomes" id="UP000243904">
    <property type="component" value="Chromosome I"/>
</dbReference>
<evidence type="ECO:0000256" key="1">
    <source>
        <dbReference type="ARBA" id="ARBA00023015"/>
    </source>
</evidence>
<evidence type="ECO:0000256" key="3">
    <source>
        <dbReference type="ARBA" id="ARBA00023163"/>
    </source>
</evidence>
<proteinExistence type="predicted"/>
<reference evidence="7" key="1">
    <citation type="submission" date="2016-10" db="EMBL/GenBank/DDBJ databases">
        <authorList>
            <person name="Varghese N."/>
            <person name="Submissions S."/>
        </authorList>
    </citation>
    <scope>NUCLEOTIDE SEQUENCE [LARGE SCALE GENOMIC DNA]</scope>
    <source>
        <strain evidence="7">GAS369</strain>
    </source>
</reference>
<dbReference type="InterPro" id="IPR036388">
    <property type="entry name" value="WH-like_DNA-bd_sf"/>
</dbReference>
<feature type="region of interest" description="Disordered" evidence="4">
    <location>
        <begin position="1"/>
        <end position="24"/>
    </location>
</feature>
<keyword evidence="1" id="KW-0805">Transcription regulation</keyword>
<dbReference type="GO" id="GO:0003700">
    <property type="term" value="F:DNA-binding transcription factor activity"/>
    <property type="evidence" value="ECO:0007669"/>
    <property type="project" value="InterPro"/>
</dbReference>
<dbReference type="EMBL" id="LT629750">
    <property type="protein sequence ID" value="SDS13231.1"/>
    <property type="molecule type" value="Genomic_DNA"/>
</dbReference>
<evidence type="ECO:0000259" key="5">
    <source>
        <dbReference type="PROSITE" id="PS50949"/>
    </source>
</evidence>
<evidence type="ECO:0000256" key="4">
    <source>
        <dbReference type="SAM" id="MobiDB-lite"/>
    </source>
</evidence>
<keyword evidence="7" id="KW-1185">Reference proteome</keyword>
<feature type="domain" description="HTH gntR-type" evidence="5">
    <location>
        <begin position="23"/>
        <end position="90"/>
    </location>
</feature>
<dbReference type="InterPro" id="IPR000524">
    <property type="entry name" value="Tscrpt_reg_HTH_GntR"/>
</dbReference>
<dbReference type="PANTHER" id="PTHR43537:SF51">
    <property type="entry name" value="HTH-TYPE TRANSCRIPTIONAL REGULATOR LGOR-RELATED"/>
    <property type="match status" value="1"/>
</dbReference>
<dbReference type="SMART" id="SM00345">
    <property type="entry name" value="HTH_GNTR"/>
    <property type="match status" value="1"/>
</dbReference>
<dbReference type="SUPFAM" id="SSF46785">
    <property type="entry name" value="Winged helix' DNA-binding domain"/>
    <property type="match status" value="1"/>
</dbReference>
<dbReference type="Pfam" id="PF00392">
    <property type="entry name" value="GntR"/>
    <property type="match status" value="1"/>
</dbReference>
<dbReference type="Gene3D" id="1.20.120.530">
    <property type="entry name" value="GntR ligand-binding domain-like"/>
    <property type="match status" value="1"/>
</dbReference>
<keyword evidence="2" id="KW-0238">DNA-binding</keyword>
<sequence length="245" mass="27223">MARMLEGVEEALMEDQPSRVPETPRPASIVERLRRALIERDFEPGERLNELHLSRRYATSRTPIRAALHMLAGEGLLDYAVNRGFRVRPFALSDIVDAYDMRALAEGMAARLAAERGLSQIVRNKLERALESGNAALSSEAGLDAQRAAYAEMNEVFHTTIHEAAASALIHDVVRLCHRVPQAIAGNVTVFDLEDARARHAQHHRIYELILCREAAEAEALMRAHVASVKAGIVRAYTRKDTAKS</sequence>
<evidence type="ECO:0000313" key="7">
    <source>
        <dbReference type="Proteomes" id="UP000243904"/>
    </source>
</evidence>
<dbReference type="GO" id="GO:0003677">
    <property type="term" value="F:DNA binding"/>
    <property type="evidence" value="ECO:0007669"/>
    <property type="project" value="UniProtKB-KW"/>
</dbReference>
<dbReference type="InterPro" id="IPR036390">
    <property type="entry name" value="WH_DNA-bd_sf"/>
</dbReference>
<keyword evidence="3" id="KW-0804">Transcription</keyword>
<organism evidence="6 7">
    <name type="scientific">Bradyrhizobium canariense</name>
    <dbReference type="NCBI Taxonomy" id="255045"/>
    <lineage>
        <taxon>Bacteria</taxon>
        <taxon>Pseudomonadati</taxon>
        <taxon>Pseudomonadota</taxon>
        <taxon>Alphaproteobacteria</taxon>
        <taxon>Hyphomicrobiales</taxon>
        <taxon>Nitrobacteraceae</taxon>
        <taxon>Bradyrhizobium</taxon>
    </lineage>
</organism>
<accession>A0A1H1PPI7</accession>
<dbReference type="PROSITE" id="PS50949">
    <property type="entry name" value="HTH_GNTR"/>
    <property type="match status" value="1"/>
</dbReference>
<dbReference type="InterPro" id="IPR008920">
    <property type="entry name" value="TF_FadR/GntR_C"/>
</dbReference>
<protein>
    <submittedName>
        <fullName evidence="6">Transcriptional regulator, GntR family</fullName>
    </submittedName>
</protein>
<evidence type="ECO:0000256" key="2">
    <source>
        <dbReference type="ARBA" id="ARBA00023125"/>
    </source>
</evidence>
<dbReference type="InterPro" id="IPR011711">
    <property type="entry name" value="GntR_C"/>
</dbReference>
<dbReference type="Pfam" id="PF07729">
    <property type="entry name" value="FCD"/>
    <property type="match status" value="1"/>
</dbReference>
<dbReference type="RefSeq" id="WP_146686553.1">
    <property type="nucleotide sequence ID" value="NZ_LT629750.1"/>
</dbReference>
<name>A0A1H1PPI7_9BRAD</name>